<feature type="non-terminal residue" evidence="4">
    <location>
        <position position="69"/>
    </location>
</feature>
<keyword evidence="2" id="KW-0812">Transmembrane</keyword>
<accession>A0A399P6Y4</accession>
<comment type="similarity">
    <text evidence="1">Belongs to the EamA transporter family.</text>
</comment>
<gene>
    <name evidence="4" type="ORF">DZF97_14730</name>
</gene>
<dbReference type="Proteomes" id="UP000265361">
    <property type="component" value="Unassembled WGS sequence"/>
</dbReference>
<evidence type="ECO:0000259" key="3">
    <source>
        <dbReference type="Pfam" id="PF00892"/>
    </source>
</evidence>
<dbReference type="AlphaFoldDB" id="A0A399P6Y4"/>
<dbReference type="EMBL" id="QWED01000657">
    <property type="protein sequence ID" value="RIJ02084.1"/>
    <property type="molecule type" value="Genomic_DNA"/>
</dbReference>
<dbReference type="Pfam" id="PF00892">
    <property type="entry name" value="EamA"/>
    <property type="match status" value="1"/>
</dbReference>
<keyword evidence="2" id="KW-1133">Transmembrane helix</keyword>
<feature type="transmembrane region" description="Helical" evidence="2">
    <location>
        <begin position="41"/>
        <end position="60"/>
    </location>
</feature>
<organism evidence="4 5">
    <name type="scientific">Clavibacter nebraskensis</name>
    <dbReference type="NCBI Taxonomy" id="31963"/>
    <lineage>
        <taxon>Bacteria</taxon>
        <taxon>Bacillati</taxon>
        <taxon>Actinomycetota</taxon>
        <taxon>Actinomycetes</taxon>
        <taxon>Micrococcales</taxon>
        <taxon>Microbacteriaceae</taxon>
        <taxon>Clavibacter</taxon>
    </lineage>
</organism>
<evidence type="ECO:0000256" key="1">
    <source>
        <dbReference type="ARBA" id="ARBA00007362"/>
    </source>
</evidence>
<feature type="domain" description="EamA" evidence="3">
    <location>
        <begin position="8"/>
        <end position="61"/>
    </location>
</feature>
<name>A0A399P6Y4_9MICO</name>
<sequence length="69" mass="7054">MPRRHLTTGLVLAIVAAASFGLSGAFVKPLLESGWSPVAAVALRALIGGAVLAPVALAQLRGDLRPVLR</sequence>
<evidence type="ECO:0000313" key="5">
    <source>
        <dbReference type="Proteomes" id="UP000265361"/>
    </source>
</evidence>
<evidence type="ECO:0000256" key="2">
    <source>
        <dbReference type="SAM" id="Phobius"/>
    </source>
</evidence>
<dbReference type="GO" id="GO:0016020">
    <property type="term" value="C:membrane"/>
    <property type="evidence" value="ECO:0007669"/>
    <property type="project" value="InterPro"/>
</dbReference>
<keyword evidence="2" id="KW-0472">Membrane</keyword>
<comment type="caution">
    <text evidence="4">The sequence shown here is derived from an EMBL/GenBank/DDBJ whole genome shotgun (WGS) entry which is preliminary data.</text>
</comment>
<dbReference type="InterPro" id="IPR000620">
    <property type="entry name" value="EamA_dom"/>
</dbReference>
<proteinExistence type="inferred from homology"/>
<reference evidence="4 5" key="1">
    <citation type="submission" date="2018-08" db="EMBL/GenBank/DDBJ databases">
        <title>Genome Sequence of Clavibacter michiganensis Subspecies type strains, and the Atypical Peach-Colored Strains Isolated from Tomato.</title>
        <authorList>
            <person name="Osdaghi E."/>
            <person name="Portier P."/>
            <person name="Briand M."/>
            <person name="Jacques M.-A."/>
        </authorList>
    </citation>
    <scope>NUCLEOTIDE SEQUENCE [LARGE SCALE GENOMIC DNA]</scope>
    <source>
        <strain evidence="4 5">CFBP 7577</strain>
    </source>
</reference>
<evidence type="ECO:0000313" key="4">
    <source>
        <dbReference type="EMBL" id="RIJ02084.1"/>
    </source>
</evidence>
<protein>
    <submittedName>
        <fullName evidence="4">EamA/RhaT family transporter</fullName>
    </submittedName>
</protein>